<evidence type="ECO:0008006" key="3">
    <source>
        <dbReference type="Google" id="ProtNLM"/>
    </source>
</evidence>
<reference evidence="2" key="2">
    <citation type="submission" date="2013-07" db="EMBL/GenBank/DDBJ databases">
        <authorList>
            <person name="Morais-Silva F.O."/>
            <person name="Rezende A.M."/>
            <person name="Pimentel C."/>
            <person name="Resende D.M."/>
            <person name="Santos C.I."/>
            <person name="Clemente C."/>
            <person name="de Oliveira L.M."/>
            <person name="da Silva S.M."/>
            <person name="Costa D.A."/>
            <person name="Varela-Raposo A."/>
            <person name="Horacio E.C.A."/>
            <person name="Matos M."/>
            <person name="Flores O."/>
            <person name="Ruiz J.C."/>
            <person name="Rodrigues-Pousada C."/>
        </authorList>
    </citation>
    <scope>NUCLEOTIDE SEQUENCE [LARGE SCALE GENOMIC DNA]</scope>
    <source>
        <strain evidence="2">ATCC 19364 / DSM 1382 / NCIMB 9332 / VKM B-1759</strain>
    </source>
</reference>
<dbReference type="KEGG" id="dgg:DGI_1638"/>
<keyword evidence="2" id="KW-1185">Reference proteome</keyword>
<sequence>MLPTVGADALHPDALQQEELLLLGVLRDQDHEVLTDTLEAIWKEFAGRLAVWLLEETALAEVTDCFAITGTPTFLLLHRGVELERHLGRADASTLAAFIRRHAPFSHLASP</sequence>
<dbReference type="HOGENOM" id="CLU_2117047_0_0_7"/>
<dbReference type="RefSeq" id="WP_021760318.1">
    <property type="nucleotide sequence ID" value="NC_022444.1"/>
</dbReference>
<gene>
    <name evidence="1" type="ORF">DGI_1638</name>
</gene>
<name>T2GA41_MEGG1</name>
<dbReference type="EMBL" id="CP006585">
    <property type="protein sequence ID" value="AGW13465.1"/>
    <property type="molecule type" value="Genomic_DNA"/>
</dbReference>
<evidence type="ECO:0000313" key="2">
    <source>
        <dbReference type="Proteomes" id="UP000016587"/>
    </source>
</evidence>
<evidence type="ECO:0000313" key="1">
    <source>
        <dbReference type="EMBL" id="AGW13465.1"/>
    </source>
</evidence>
<organism evidence="1 2">
    <name type="scientific">Megalodesulfovibrio gigas (strain ATCC 19364 / DSM 1382 / NCIMB 9332 / VKM B-1759)</name>
    <name type="common">Desulfovibrio gigas</name>
    <dbReference type="NCBI Taxonomy" id="1121448"/>
    <lineage>
        <taxon>Bacteria</taxon>
        <taxon>Pseudomonadati</taxon>
        <taxon>Thermodesulfobacteriota</taxon>
        <taxon>Desulfovibrionia</taxon>
        <taxon>Desulfovibrionales</taxon>
        <taxon>Desulfovibrionaceae</taxon>
        <taxon>Megalodesulfovibrio</taxon>
    </lineage>
</organism>
<dbReference type="PATRIC" id="fig|1121448.10.peg.1625"/>
<reference evidence="1 2" key="1">
    <citation type="journal article" date="2013" name="J. Bacteriol.">
        <title>Roles of HynAB and Ech, the only two hydrogenases found in the model sulfate reducer Desulfovibrio gigas.</title>
        <authorList>
            <person name="Morais-Silva F.O."/>
            <person name="Santos C.I."/>
            <person name="Rodrigues R."/>
            <person name="Pereira I.A."/>
            <person name="Rodrigues-Pousada C."/>
        </authorList>
    </citation>
    <scope>NUCLEOTIDE SEQUENCE [LARGE SCALE GENOMIC DNA]</scope>
    <source>
        <strain evidence="2">ATCC 19364 / DSM 1382 / NCIMB 9332 / VKM B-1759</strain>
    </source>
</reference>
<dbReference type="SUPFAM" id="SSF52833">
    <property type="entry name" value="Thioredoxin-like"/>
    <property type="match status" value="1"/>
</dbReference>
<protein>
    <recommendedName>
        <fullName evidence="3">Thioredoxin domain-containing protein</fullName>
    </recommendedName>
</protein>
<dbReference type="InterPro" id="IPR036249">
    <property type="entry name" value="Thioredoxin-like_sf"/>
</dbReference>
<dbReference type="Proteomes" id="UP000016587">
    <property type="component" value="Chromosome"/>
</dbReference>
<dbReference type="Gene3D" id="3.40.30.10">
    <property type="entry name" value="Glutaredoxin"/>
    <property type="match status" value="1"/>
</dbReference>
<dbReference type="AlphaFoldDB" id="T2GA41"/>
<dbReference type="OrthoDB" id="5459240at2"/>
<accession>T2GA41</accession>
<proteinExistence type="predicted"/>
<dbReference type="STRING" id="1121448.DGI_1638"/>